<evidence type="ECO:0000313" key="15">
    <source>
        <dbReference type="EMBL" id="SMC11733.1"/>
    </source>
</evidence>
<dbReference type="PANTHER" id="PTHR47529:SF1">
    <property type="entry name" value="PERIPLASMIC CHAPERONE PPID"/>
    <property type="match status" value="1"/>
</dbReference>
<dbReference type="InterPro" id="IPR046357">
    <property type="entry name" value="PPIase_dom_sf"/>
</dbReference>
<keyword evidence="3" id="KW-1003">Cell membrane</keyword>
<dbReference type="Gene3D" id="1.10.4030.10">
    <property type="entry name" value="Porin chaperone SurA, peptide-binding domain"/>
    <property type="match status" value="1"/>
</dbReference>
<keyword evidence="15" id="KW-0413">Isomerase</keyword>
<sequence length="613" mass="66317">MAGKSISKTLVWILMGLLIVGLGGFGVTNLSGNVRSVGSVGESDIDLNDYARALQNQIRSLEAQLGEPVSFAQAQQAGIAASVLSQLVAVTALEEETRRLGISIGDENLREQITRIPNFQGIDGNFDREAYRFALEQAGMNEADFEEDLRAQEASALLQSAVLTGVYTPPAYTNTLFNFLAEERDITWTVLDRDDLATGLPVPGDEDLQSYHDANPAEFTTPEIKRVTYAWLTPDMIIDTVEVDEDLLRATYDERADQYRQPERRLVERLAFADAAEADAALARITGGETSFEATVETRGLALADIDLGDVTRVDLGDAADAVFAATAGDIVGPLDTGIGPALFRVNAVLAAQETSFEEAEPELRDELAADRARRVIDAQIESVDDLLAGGASIEDLASETEMQLGQIEWHAGVSDDIAAYESFRAAVAALSQEDYPDVAQLEDSGIFAMRLDEIVPPALQPLSEVRDQAEASWLMQATEEALNAQVQAQAAQLVAGTSFEDLGMIPQSVTGLSRRGPQENVPAEFNEAVFGMEKGEVELIQGGGRVFVVRLDDIRVPDANDADLATLRRSIEEQNAASMAQDLYQVLAGDIRSRVGIELNQHALNAVHANFQ</sequence>
<feature type="domain" description="PpiC" evidence="14">
    <location>
        <begin position="478"/>
        <end position="558"/>
    </location>
</feature>
<evidence type="ECO:0000256" key="11">
    <source>
        <dbReference type="ARBA" id="ARBA00038408"/>
    </source>
</evidence>
<evidence type="ECO:0000256" key="6">
    <source>
        <dbReference type="ARBA" id="ARBA00022989"/>
    </source>
</evidence>
<feature type="domain" description="PpiC" evidence="14">
    <location>
        <begin position="243"/>
        <end position="362"/>
    </location>
</feature>
<dbReference type="SUPFAM" id="SSF109998">
    <property type="entry name" value="Triger factor/SurA peptide-binding domain-like"/>
    <property type="match status" value="1"/>
</dbReference>
<dbReference type="InterPro" id="IPR000297">
    <property type="entry name" value="PPIase_PpiC"/>
</dbReference>
<accession>A0A1X7BQ49</accession>
<name>A0A1X7BQ49_9RHOB</name>
<comment type="similarity">
    <text evidence="11">Belongs to the PpiD chaperone family.</text>
</comment>
<dbReference type="InterPro" id="IPR027304">
    <property type="entry name" value="Trigger_fact/SurA_dom_sf"/>
</dbReference>
<dbReference type="RefSeq" id="WP_085799691.1">
    <property type="nucleotide sequence ID" value="NZ_FWXB01000004.1"/>
</dbReference>
<dbReference type="Gene3D" id="3.10.50.40">
    <property type="match status" value="1"/>
</dbReference>
<evidence type="ECO:0000256" key="10">
    <source>
        <dbReference type="ARBA" id="ARBA00031484"/>
    </source>
</evidence>
<evidence type="ECO:0000259" key="14">
    <source>
        <dbReference type="Pfam" id="PF13145"/>
    </source>
</evidence>
<evidence type="ECO:0000256" key="3">
    <source>
        <dbReference type="ARBA" id="ARBA00022475"/>
    </source>
</evidence>
<evidence type="ECO:0000256" key="4">
    <source>
        <dbReference type="ARBA" id="ARBA00022519"/>
    </source>
</evidence>
<dbReference type="Pfam" id="PF13145">
    <property type="entry name" value="Rotamase_2"/>
    <property type="match status" value="2"/>
</dbReference>
<comment type="subcellular location">
    <subcellularLocation>
        <location evidence="1">Cell inner membrane</location>
        <topology evidence="1">Single-pass type II membrane protein</topology>
        <orientation evidence="1">Periplasmic side</orientation>
    </subcellularLocation>
</comment>
<evidence type="ECO:0000313" key="16">
    <source>
        <dbReference type="Proteomes" id="UP000193224"/>
    </source>
</evidence>
<evidence type="ECO:0000256" key="7">
    <source>
        <dbReference type="ARBA" id="ARBA00023136"/>
    </source>
</evidence>
<dbReference type="GO" id="GO:0003755">
    <property type="term" value="F:peptidyl-prolyl cis-trans isomerase activity"/>
    <property type="evidence" value="ECO:0007669"/>
    <property type="project" value="InterPro"/>
</dbReference>
<evidence type="ECO:0000256" key="8">
    <source>
        <dbReference type="ARBA" id="ARBA00023186"/>
    </source>
</evidence>
<dbReference type="Proteomes" id="UP000193224">
    <property type="component" value="Unassembled WGS sequence"/>
</dbReference>
<organism evidence="15 16">
    <name type="scientific">Roseovarius aestuarii</name>
    <dbReference type="NCBI Taxonomy" id="475083"/>
    <lineage>
        <taxon>Bacteria</taxon>
        <taxon>Pseudomonadati</taxon>
        <taxon>Pseudomonadota</taxon>
        <taxon>Alphaproteobacteria</taxon>
        <taxon>Rhodobacterales</taxon>
        <taxon>Roseobacteraceae</taxon>
        <taxon>Roseovarius</taxon>
    </lineage>
</organism>
<evidence type="ECO:0000256" key="2">
    <source>
        <dbReference type="ARBA" id="ARBA00018370"/>
    </source>
</evidence>
<dbReference type="SUPFAM" id="SSF54534">
    <property type="entry name" value="FKBP-like"/>
    <property type="match status" value="1"/>
</dbReference>
<dbReference type="AlphaFoldDB" id="A0A1X7BQ49"/>
<keyword evidence="4" id="KW-0997">Cell inner membrane</keyword>
<keyword evidence="7" id="KW-0472">Membrane</keyword>
<dbReference type="OrthoDB" id="9768393at2"/>
<dbReference type="Pfam" id="PF13624">
    <property type="entry name" value="SurA_N_3"/>
    <property type="match status" value="1"/>
</dbReference>
<reference evidence="15 16" key="1">
    <citation type="submission" date="2017-03" db="EMBL/GenBank/DDBJ databases">
        <authorList>
            <person name="Afonso C.L."/>
            <person name="Miller P.J."/>
            <person name="Scott M.A."/>
            <person name="Spackman E."/>
            <person name="Goraichik I."/>
            <person name="Dimitrov K.M."/>
            <person name="Suarez D.L."/>
            <person name="Swayne D.E."/>
        </authorList>
    </citation>
    <scope>NUCLEOTIDE SEQUENCE [LARGE SCALE GENOMIC DNA]</scope>
    <source>
        <strain evidence="15 16">CECT 7745</strain>
    </source>
</reference>
<evidence type="ECO:0000256" key="1">
    <source>
        <dbReference type="ARBA" id="ARBA00004382"/>
    </source>
</evidence>
<keyword evidence="8" id="KW-0143">Chaperone</keyword>
<proteinExistence type="inferred from homology"/>
<evidence type="ECO:0000256" key="13">
    <source>
        <dbReference type="ARBA" id="ARBA00042775"/>
    </source>
</evidence>
<dbReference type="PANTHER" id="PTHR47529">
    <property type="entry name" value="PEPTIDYL-PROLYL CIS-TRANS ISOMERASE D"/>
    <property type="match status" value="1"/>
</dbReference>
<dbReference type="InterPro" id="IPR052029">
    <property type="entry name" value="PpiD_chaperone"/>
</dbReference>
<evidence type="ECO:0000256" key="5">
    <source>
        <dbReference type="ARBA" id="ARBA00022692"/>
    </source>
</evidence>
<dbReference type="GO" id="GO:0005886">
    <property type="term" value="C:plasma membrane"/>
    <property type="evidence" value="ECO:0007669"/>
    <property type="project" value="UniProtKB-SubCell"/>
</dbReference>
<keyword evidence="16" id="KW-1185">Reference proteome</keyword>
<keyword evidence="5" id="KW-0812">Transmembrane</keyword>
<evidence type="ECO:0000256" key="12">
    <source>
        <dbReference type="ARBA" id="ARBA00040743"/>
    </source>
</evidence>
<dbReference type="EMBL" id="FWXB01000004">
    <property type="protein sequence ID" value="SMC11733.1"/>
    <property type="molecule type" value="Genomic_DNA"/>
</dbReference>
<protein>
    <recommendedName>
        <fullName evidence="2">Parvulin-like PPIase</fullName>
    </recommendedName>
    <alternativeName>
        <fullName evidence="9">Peptidyl-prolyl cis-trans isomerase plp</fullName>
    </alternativeName>
    <alternativeName>
        <fullName evidence="12">Periplasmic chaperone PpiD</fullName>
    </alternativeName>
    <alternativeName>
        <fullName evidence="13">Periplasmic folding chaperone</fullName>
    </alternativeName>
    <alternativeName>
        <fullName evidence="10">Rotamase plp</fullName>
    </alternativeName>
</protein>
<gene>
    <name evidence="15" type="primary">ppiD</name>
    <name evidence="15" type="ORF">ROA7745_01552</name>
</gene>
<keyword evidence="6" id="KW-1133">Transmembrane helix</keyword>
<evidence type="ECO:0000256" key="9">
    <source>
        <dbReference type="ARBA" id="ARBA00030642"/>
    </source>
</evidence>